<dbReference type="AlphaFoldDB" id="A0A2H3KSQ5"/>
<dbReference type="Proteomes" id="UP000220922">
    <property type="component" value="Unassembled WGS sequence"/>
</dbReference>
<proteinExistence type="predicted"/>
<accession>A0A2H3KSQ5</accession>
<evidence type="ECO:0000313" key="2">
    <source>
        <dbReference type="Proteomes" id="UP000220922"/>
    </source>
</evidence>
<name>A0A2H3KSQ5_9CHLR</name>
<organism evidence="1 2">
    <name type="scientific">Candidatus Chloroploca asiatica</name>
    <dbReference type="NCBI Taxonomy" id="1506545"/>
    <lineage>
        <taxon>Bacteria</taxon>
        <taxon>Bacillati</taxon>
        <taxon>Chloroflexota</taxon>
        <taxon>Chloroflexia</taxon>
        <taxon>Chloroflexales</taxon>
        <taxon>Chloroflexineae</taxon>
        <taxon>Oscillochloridaceae</taxon>
        <taxon>Candidatus Chloroploca</taxon>
    </lineage>
</organism>
<reference evidence="1 2" key="1">
    <citation type="submission" date="2016-05" db="EMBL/GenBank/DDBJ databases">
        <authorList>
            <person name="Lavstsen T."/>
            <person name="Jespersen J.S."/>
        </authorList>
    </citation>
    <scope>NUCLEOTIDE SEQUENCE [LARGE SCALE GENOMIC DNA]</scope>
    <source>
        <strain evidence="1 2">B7-9</strain>
    </source>
</reference>
<evidence type="ECO:0000313" key="1">
    <source>
        <dbReference type="EMBL" id="PDW00714.1"/>
    </source>
</evidence>
<protein>
    <submittedName>
        <fullName evidence="1">Uncharacterized protein</fullName>
    </submittedName>
</protein>
<gene>
    <name evidence="1" type="ORF">A9Q02_08845</name>
</gene>
<sequence>MKIKHYIGHTVVLTSVGFRLRRLKSALPDVILKIHKPILLKHKSFRIAIQQGCGVAQNLFRRWLLESTV</sequence>
<comment type="caution">
    <text evidence="1">The sequence shown here is derived from an EMBL/GenBank/DDBJ whole genome shotgun (WGS) entry which is preliminary data.</text>
</comment>
<keyword evidence="2" id="KW-1185">Reference proteome</keyword>
<dbReference type="EMBL" id="LYXE01000031">
    <property type="protein sequence ID" value="PDW00714.1"/>
    <property type="molecule type" value="Genomic_DNA"/>
</dbReference>